<keyword evidence="2" id="KW-1185">Reference proteome</keyword>
<reference evidence="1" key="1">
    <citation type="submission" date="2021-01" db="EMBL/GenBank/DDBJ databases">
        <authorList>
            <person name="Sun Q."/>
        </authorList>
    </citation>
    <scope>NUCLEOTIDE SEQUENCE</scope>
    <source>
        <strain evidence="1">YIM B02566</strain>
    </source>
</reference>
<organism evidence="1 2">
    <name type="scientific">Taklimakanibacter albus</name>
    <dbReference type="NCBI Taxonomy" id="2800327"/>
    <lineage>
        <taxon>Bacteria</taxon>
        <taxon>Pseudomonadati</taxon>
        <taxon>Pseudomonadota</taxon>
        <taxon>Alphaproteobacteria</taxon>
        <taxon>Hyphomicrobiales</taxon>
        <taxon>Aestuariivirgaceae</taxon>
        <taxon>Taklimakanibacter</taxon>
    </lineage>
</organism>
<dbReference type="EMBL" id="JAENHL010000007">
    <property type="protein sequence ID" value="MBK1867659.1"/>
    <property type="molecule type" value="Genomic_DNA"/>
</dbReference>
<accession>A0ACC5R4T1</accession>
<name>A0ACC5R4T1_9HYPH</name>
<proteinExistence type="predicted"/>
<comment type="caution">
    <text evidence="1">The sequence shown here is derived from an EMBL/GenBank/DDBJ whole genome shotgun (WGS) entry which is preliminary data.</text>
</comment>
<evidence type="ECO:0000313" key="2">
    <source>
        <dbReference type="Proteomes" id="UP000616151"/>
    </source>
</evidence>
<evidence type="ECO:0000313" key="1">
    <source>
        <dbReference type="EMBL" id="MBK1867659.1"/>
    </source>
</evidence>
<sequence length="537" mass="59292">MRPSKTSPDLSQLMSIARSGRLNRRAFMQSALALGVTAPLATSLWTTAARSAPTKGGQFRVGLDDGNSSDSMDPATYNSRFMITMAHTHRNFLTEITSTNDVAGELAESWETSADAKTWVLKLRKGVEFHNGKTFDAMDAAASLNHHRGEKSTSGAKSLLASVESIKAEDKNTLVVKLASGNADLPFMLTDYHLVMLPADKEGKVDISNLAGTGGYVVKGFEPGVRAALERFPNYWKSDRAFFDAVEYTAITDVNARQTALLNNSLDAMIECDFKTVHMLERDKSLRVDEVPTGTYVSLPMHQDAAPFDNPDVRLALKYAIDREATVKMVLNGHGSIGNDQPVSPIMPYYDASIEQRAYDPDKAKFHLKKAGLSSLKLDLSAADVVITSGVDMALLFSETARKAGIEVNVVRESSDSYWSNIWLKKPFCLAGWGQRPTPDIIFTLGYAAGADWNDSHFKDDRFNELLLTARAELDKGKRTGMYGEMQRILHDKGSVIIPFFRNWIYARRANVQHGGALTSSWPLDGARGAERWWFEA</sequence>
<dbReference type="Proteomes" id="UP000616151">
    <property type="component" value="Unassembled WGS sequence"/>
</dbReference>
<protein>
    <submittedName>
        <fullName evidence="1">ABC transporter substrate-binding protein</fullName>
    </submittedName>
</protein>
<gene>
    <name evidence="1" type="ORF">JHL16_14975</name>
</gene>